<dbReference type="SUPFAM" id="SSF46894">
    <property type="entry name" value="C-terminal effector domain of the bipartite response regulators"/>
    <property type="match status" value="1"/>
</dbReference>
<comment type="caution">
    <text evidence="1">The sequence shown here is derived from an EMBL/GenBank/DDBJ whole genome shotgun (WGS) entry which is preliminary data.</text>
</comment>
<reference evidence="1 2" key="1">
    <citation type="submission" date="2018-06" db="EMBL/GenBank/DDBJ databases">
        <title>Genomic Encyclopedia of Type Strains, Phase IV (KMG-IV): sequencing the most valuable type-strain genomes for metagenomic binning, comparative biology and taxonomic classification.</title>
        <authorList>
            <person name="Goeker M."/>
        </authorList>
    </citation>
    <scope>NUCLEOTIDE SEQUENCE [LARGE SCALE GENOMIC DNA]</scope>
    <source>
        <strain evidence="1 2">DSM 25520</strain>
    </source>
</reference>
<sequence>MKKEQTITIWEGCDPGISKAIERFQDRWRPYSTASRRYPIRRLIQEVIDPAVATYMKSLPARYSGFVSGFGAGMNFSETIRLVGFDTIVRLQRQLLRHFIKTEDKQDSRDQRFVATIESLTSLAWDCACKRPKKTTTTTGVNLNAQRKHGFCELCGELTEFADFMATVADEQVNDVELQDRKKLELSHQYCARHRPILANGSRNPAYRQAKRSLAQFNLELDRLNRQCAKRATPQAASGDSLVDRYFYHLMLSQTVQSADKGELRNQARLMVDSKLSDRKKKILILQWDGLNQSEIARKLGIERQAVSKALKSLASTPRMLQLKE</sequence>
<dbReference type="RefSeq" id="WP_113932721.1">
    <property type="nucleotide sequence ID" value="NZ_JACCEU010000004.1"/>
</dbReference>
<protein>
    <submittedName>
        <fullName evidence="1">Uncharacterized protein</fullName>
    </submittedName>
</protein>
<evidence type="ECO:0000313" key="2">
    <source>
        <dbReference type="Proteomes" id="UP000253628"/>
    </source>
</evidence>
<organism evidence="1 2">
    <name type="scientific">Eoetvoesiella caeni</name>
    <dbReference type="NCBI Taxonomy" id="645616"/>
    <lineage>
        <taxon>Bacteria</taxon>
        <taxon>Pseudomonadati</taxon>
        <taxon>Pseudomonadota</taxon>
        <taxon>Betaproteobacteria</taxon>
        <taxon>Burkholderiales</taxon>
        <taxon>Alcaligenaceae</taxon>
        <taxon>Eoetvoesiella</taxon>
    </lineage>
</organism>
<dbReference type="InterPro" id="IPR016032">
    <property type="entry name" value="Sig_transdc_resp-reg_C-effctor"/>
</dbReference>
<gene>
    <name evidence="1" type="ORF">DFR37_103317</name>
</gene>
<dbReference type="EMBL" id="QNRQ01000003">
    <property type="protein sequence ID" value="RBP40972.1"/>
    <property type="molecule type" value="Genomic_DNA"/>
</dbReference>
<dbReference type="OrthoDB" id="8689481at2"/>
<dbReference type="Gene3D" id="1.10.10.60">
    <property type="entry name" value="Homeodomain-like"/>
    <property type="match status" value="1"/>
</dbReference>
<keyword evidence="2" id="KW-1185">Reference proteome</keyword>
<accession>A0A366HHG3</accession>
<dbReference type="GO" id="GO:0003677">
    <property type="term" value="F:DNA binding"/>
    <property type="evidence" value="ECO:0007669"/>
    <property type="project" value="InterPro"/>
</dbReference>
<dbReference type="GO" id="GO:0006355">
    <property type="term" value="P:regulation of DNA-templated transcription"/>
    <property type="evidence" value="ECO:0007669"/>
    <property type="project" value="InterPro"/>
</dbReference>
<evidence type="ECO:0000313" key="1">
    <source>
        <dbReference type="EMBL" id="RBP40972.1"/>
    </source>
</evidence>
<name>A0A366HHG3_9BURK</name>
<proteinExistence type="predicted"/>
<dbReference type="Proteomes" id="UP000253628">
    <property type="component" value="Unassembled WGS sequence"/>
</dbReference>
<dbReference type="AlphaFoldDB" id="A0A366HHG3"/>